<evidence type="ECO:0008006" key="4">
    <source>
        <dbReference type="Google" id="ProtNLM"/>
    </source>
</evidence>
<dbReference type="KEGG" id="rgu:A4W93_17035"/>
<feature type="transmembrane region" description="Helical" evidence="1">
    <location>
        <begin position="86"/>
        <end position="107"/>
    </location>
</feature>
<evidence type="ECO:0000313" key="2">
    <source>
        <dbReference type="EMBL" id="ARN21465.1"/>
    </source>
</evidence>
<dbReference type="AlphaFoldDB" id="A0A1W6LB01"/>
<keyword evidence="1" id="KW-1133">Transmembrane helix</keyword>
<accession>A0A1W6LB01</accession>
<name>A0A1W6LB01_9BURK</name>
<feature type="transmembrane region" description="Helical" evidence="1">
    <location>
        <begin position="21"/>
        <end position="46"/>
    </location>
</feature>
<keyword evidence="3" id="KW-1185">Reference proteome</keyword>
<evidence type="ECO:0000313" key="3">
    <source>
        <dbReference type="Proteomes" id="UP000193427"/>
    </source>
</evidence>
<feature type="transmembrane region" description="Helical" evidence="1">
    <location>
        <begin position="58"/>
        <end position="79"/>
    </location>
</feature>
<organism evidence="2 3">
    <name type="scientific">Piscinibacter gummiphilus</name>
    <dbReference type="NCBI Taxonomy" id="946333"/>
    <lineage>
        <taxon>Bacteria</taxon>
        <taxon>Pseudomonadati</taxon>
        <taxon>Pseudomonadota</taxon>
        <taxon>Betaproteobacteria</taxon>
        <taxon>Burkholderiales</taxon>
        <taxon>Sphaerotilaceae</taxon>
        <taxon>Piscinibacter</taxon>
    </lineage>
</organism>
<dbReference type="OrthoDB" id="1684279at2"/>
<protein>
    <recommendedName>
        <fullName evidence="4">Iron transporter</fullName>
    </recommendedName>
</protein>
<dbReference type="EMBL" id="CP015118">
    <property type="protein sequence ID" value="ARN21465.1"/>
    <property type="molecule type" value="Genomic_DNA"/>
</dbReference>
<gene>
    <name evidence="2" type="ORF">A4W93_17035</name>
</gene>
<dbReference type="RefSeq" id="WP_085751752.1">
    <property type="nucleotide sequence ID" value="NZ_BSPR01000013.1"/>
</dbReference>
<reference evidence="2 3" key="1">
    <citation type="submission" date="2016-04" db="EMBL/GenBank/DDBJ databases">
        <title>Complete genome sequence of natural rubber-degrading, novel Gram-negative bacterium, Rhizobacter gummiphilus strain NS21.</title>
        <authorList>
            <person name="Tabata M."/>
            <person name="Kasai D."/>
            <person name="Fukuda M."/>
        </authorList>
    </citation>
    <scope>NUCLEOTIDE SEQUENCE [LARGE SCALE GENOMIC DNA]</scope>
    <source>
        <strain evidence="2 3">NS21</strain>
    </source>
</reference>
<keyword evidence="1" id="KW-0812">Transmembrane</keyword>
<dbReference type="Proteomes" id="UP000193427">
    <property type="component" value="Chromosome"/>
</dbReference>
<dbReference type="STRING" id="946333.A4W93_17035"/>
<sequence length="108" mass="11551">MSRAVFLPTGRFRPRNEPSRMRVGVAMRTLAAVIGGYVLASLAAALLGTMLPMERVDAVMTGTMVALLVFPCAVMWSFAARSAARAWAGLAVPIFVLGAVFAFQWFAA</sequence>
<keyword evidence="1" id="KW-0472">Membrane</keyword>
<proteinExistence type="predicted"/>
<evidence type="ECO:0000256" key="1">
    <source>
        <dbReference type="SAM" id="Phobius"/>
    </source>
</evidence>